<feature type="region of interest" description="Disordered" evidence="1">
    <location>
        <begin position="847"/>
        <end position="899"/>
    </location>
</feature>
<accession>A0AAW1T1C4</accession>
<evidence type="ECO:0000259" key="2">
    <source>
        <dbReference type="PROSITE" id="PS50144"/>
    </source>
</evidence>
<dbReference type="Gene3D" id="2.60.210.10">
    <property type="entry name" value="Apoptosis, Tumor Necrosis Factor Receptor Associated Protein 2, Chain A"/>
    <property type="match status" value="4"/>
</dbReference>
<feature type="region of interest" description="Disordered" evidence="1">
    <location>
        <begin position="1546"/>
        <end position="1643"/>
    </location>
</feature>
<feature type="compositionally biased region" description="Low complexity" evidence="1">
    <location>
        <begin position="943"/>
        <end position="959"/>
    </location>
</feature>
<feature type="compositionally biased region" description="Basic and acidic residues" evidence="1">
    <location>
        <begin position="1574"/>
        <end position="1609"/>
    </location>
</feature>
<feature type="domain" description="MATH" evidence="2">
    <location>
        <begin position="553"/>
        <end position="676"/>
    </location>
</feature>
<dbReference type="SMART" id="SM00061">
    <property type="entry name" value="MATH"/>
    <property type="match status" value="3"/>
</dbReference>
<feature type="domain" description="MATH" evidence="2">
    <location>
        <begin position="356"/>
        <end position="492"/>
    </location>
</feature>
<evidence type="ECO:0000256" key="1">
    <source>
        <dbReference type="SAM" id="MobiDB-lite"/>
    </source>
</evidence>
<dbReference type="InterPro" id="IPR002083">
    <property type="entry name" value="MATH/TRAF_dom"/>
</dbReference>
<feature type="region of interest" description="Disordered" evidence="1">
    <location>
        <begin position="1474"/>
        <end position="1530"/>
    </location>
</feature>
<keyword evidence="4" id="KW-1185">Reference proteome</keyword>
<feature type="compositionally biased region" description="Basic and acidic residues" evidence="1">
    <location>
        <begin position="1546"/>
        <end position="1556"/>
    </location>
</feature>
<feature type="domain" description="MATH" evidence="2">
    <location>
        <begin position="32"/>
        <end position="160"/>
    </location>
</feature>
<reference evidence="3 4" key="1">
    <citation type="journal article" date="2024" name="Nat. Commun.">
        <title>Phylogenomics reveals the evolutionary origins of lichenization in chlorophyte algae.</title>
        <authorList>
            <person name="Puginier C."/>
            <person name="Libourel C."/>
            <person name="Otte J."/>
            <person name="Skaloud P."/>
            <person name="Haon M."/>
            <person name="Grisel S."/>
            <person name="Petersen M."/>
            <person name="Berrin J.G."/>
            <person name="Delaux P.M."/>
            <person name="Dal Grande F."/>
            <person name="Keller J."/>
        </authorList>
    </citation>
    <scope>NUCLEOTIDE SEQUENCE [LARGE SCALE GENOMIC DNA]</scope>
    <source>
        <strain evidence="3 4">SAG 2523</strain>
    </source>
</reference>
<dbReference type="PANTHER" id="PTHR47242">
    <property type="entry name" value="TRAF-LIKE FAMILY PROTEIN"/>
    <property type="match status" value="1"/>
</dbReference>
<protein>
    <recommendedName>
        <fullName evidence="2">MATH domain-containing protein</fullName>
    </recommendedName>
</protein>
<sequence>MELEKATPSGRPDAVGDEAEGGLFVDRTSEHAALCKWTIPNFSKLKQRTLWSNYATVGGFDCRLLLYRAGDSQALPGYASIYLQVSDPRSSSGKWECFASYRLSIVNQTDDTRSITRDSWHRFSQKKKSHGWCDFMPASAMLDQRGGFSISDTVVISADILVLSEASTFSREESTAGPDALSGKFVWKVHNFAQFLDSGLLTTQKIISPVFPAGECTVRLSVYQSAVSGSDYLSMCLESKDTDKTSSSERSCWCLFRLSMHSQSQGGKHVHRDSYGRLAADSKQGDNTSLGWNDFMLLDTFKDPASGFLQDGSAVFSTSFHFIKESSVFSRHLERGLTTKNRSGKSKGSNPNDIFQGKFTWKIEHFTRLKELLKKRKITGLCIKSKRFQVGGRDCRLIVYPRGQSQPPNHLSMFLEVTDPRAPADWSCFVSHRLSVVNQRAEPERSVSKESQNRYSKQAKDWGWREFITMTHLFDQASGFLVGDAMLFSAEVMVLREATETRVLPALDSPEASAAEANDLALALRQPASAAANAVPAETYSTTGPQAIGDGRVLRFAWRIESFVAFKDIMETRKIFSRFFVVDGCRLRLGVYESFDTLCIYLESDALGAGPERNYWVKYRIAALNQKHYDRTDWKESSICTKSWNNSVLQLMKVSELVNQEAGHLHKDSIVLACDILECSPWFDFVDLDTYDATDVEVDSDSFTSDPDELLSSDESECGSPHQDDLFHSMLSKTGLHRPDEPPMLLDPTLLQAVLDKLLLDSRAVKSFMSGLTTYLLDPLKLKRLLTPTVPASGASGPCMLDLMMGMKALQRPVIELLLDMMLDLCDRLPDAFPSIEPVPAACGFPVPQPAPHRAQRAPRANASSQNGPTASSRSGWEGSSGSASHKAPPGPVAGHSHAIPSSLQEAACSVSGFPGAIDAGCSSSTAQQDSVMGLPELTAKQTSSSASSASSTVESASTPEPPSTPAGYAAGLGSLPGVSRSHRRSRMPAQDSRGSAPLKAEDVLAATVAWLQSLPANLLEHEAEGSGSPPEKGRAQPPIRDDSHSPINKLSLILTDLPPRLQPDMMLVIPKLLRPAEQNAAAIKLLGALAEAQREGLQADSHLRASALGALSMLRMEPSTADRSLRAALQVLPNLADSELPPAVSLILRLAWDSAASRPAAIKAVRDRLNRTIAGAPPGGLEALRFAATQHAQLASVILADIESDCRRAAPAASARASASDVGAPDPLPCLHVADLEVMVDLLGNADTCAQAQSIFELALARRMISDMELAAVLERRRMQHLITTTLPSTAVPGLHPQAPGTPLRHGLQHPGGAVPASPPFTDAFVLPKPLVSVDDFQSVLGLAQTLARSKNAQVRRAAACLYSSMLRIYGDTSSRERMLSGLIQLAASPSGAQASHPGGSAASGKAAAAASHSGSPGAAEMQPSGILLGLLDQYNGLQRMALDLSVRALQSATHQGEAAQRRVDEAHARLEKASKAAQAEAEKRDKENASLASQVAELQSRLDDGRDEQQAELATMQSSKSELEEMVKSRDGELEWMRAERRDEQLAWQRDHSKATNALREAEAMSSRAKAARRDEGRKLNKEKAALQERLKAAEGAQRRAEDEVARCRASASGAAEQQQRAEQELESQSSQLRESLQKREAELRQKGEALAAAEAKLRGQQEYAASLQDTVRLEQERISTFTGRNTDKCTTAELNVLACVHEDALTRVRSQLRQRQDSAAASVAAATSRGSATASPLATSSSLQHRMRPLSPSLEALPSGDPIGRSPSLQSYRNVFLRGPAGDLRLEGQARTGQASLVAS</sequence>
<dbReference type="InterPro" id="IPR008974">
    <property type="entry name" value="TRAF-like"/>
</dbReference>
<dbReference type="CDD" id="cd00121">
    <property type="entry name" value="MATH"/>
    <property type="match status" value="4"/>
</dbReference>
<evidence type="ECO:0000313" key="3">
    <source>
        <dbReference type="EMBL" id="KAK9863055.1"/>
    </source>
</evidence>
<dbReference type="PROSITE" id="PS50144">
    <property type="entry name" value="MATH"/>
    <property type="match status" value="4"/>
</dbReference>
<dbReference type="EMBL" id="JALJOV010000522">
    <property type="protein sequence ID" value="KAK9863055.1"/>
    <property type="molecule type" value="Genomic_DNA"/>
</dbReference>
<organism evidence="3 4">
    <name type="scientific">Apatococcus fuscideae</name>
    <dbReference type="NCBI Taxonomy" id="2026836"/>
    <lineage>
        <taxon>Eukaryota</taxon>
        <taxon>Viridiplantae</taxon>
        <taxon>Chlorophyta</taxon>
        <taxon>core chlorophytes</taxon>
        <taxon>Trebouxiophyceae</taxon>
        <taxon>Chlorellales</taxon>
        <taxon>Chlorellaceae</taxon>
        <taxon>Apatococcus</taxon>
    </lineage>
</organism>
<feature type="region of interest" description="Disordered" evidence="1">
    <location>
        <begin position="1022"/>
        <end position="1047"/>
    </location>
</feature>
<feature type="domain" description="MATH" evidence="2">
    <location>
        <begin position="182"/>
        <end position="320"/>
    </location>
</feature>
<dbReference type="PANTHER" id="PTHR47242:SF1">
    <property type="entry name" value="TRAF-LIKE FAMILY PROTEIN"/>
    <property type="match status" value="1"/>
</dbReference>
<feature type="compositionally biased region" description="Low complexity" evidence="1">
    <location>
        <begin position="1611"/>
        <end position="1637"/>
    </location>
</feature>
<feature type="compositionally biased region" description="Basic and acidic residues" evidence="1">
    <location>
        <begin position="1474"/>
        <end position="1490"/>
    </location>
</feature>
<feature type="compositionally biased region" description="Low complexity" evidence="1">
    <location>
        <begin position="1726"/>
        <end position="1746"/>
    </location>
</feature>
<name>A0AAW1T1C4_9CHLO</name>
<feature type="compositionally biased region" description="Low complexity" evidence="1">
    <location>
        <begin position="872"/>
        <end position="885"/>
    </location>
</feature>
<feature type="region of interest" description="Disordered" evidence="1">
    <location>
        <begin position="1726"/>
        <end position="1772"/>
    </location>
</feature>
<feature type="compositionally biased region" description="Basic and acidic residues" evidence="1">
    <location>
        <begin position="1032"/>
        <end position="1045"/>
    </location>
</feature>
<dbReference type="Pfam" id="PF22486">
    <property type="entry name" value="MATH_2"/>
    <property type="match status" value="3"/>
</dbReference>
<proteinExistence type="predicted"/>
<feature type="region of interest" description="Disordered" evidence="1">
    <location>
        <begin position="1391"/>
        <end position="1421"/>
    </location>
</feature>
<feature type="compositionally biased region" description="Basic and acidic residues" evidence="1">
    <location>
        <begin position="1502"/>
        <end position="1511"/>
    </location>
</feature>
<evidence type="ECO:0000313" key="4">
    <source>
        <dbReference type="Proteomes" id="UP001485043"/>
    </source>
</evidence>
<dbReference type="Proteomes" id="UP001485043">
    <property type="component" value="Unassembled WGS sequence"/>
</dbReference>
<dbReference type="SUPFAM" id="SSF49599">
    <property type="entry name" value="TRAF domain-like"/>
    <property type="match status" value="4"/>
</dbReference>
<feature type="region of interest" description="Disordered" evidence="1">
    <location>
        <begin position="939"/>
        <end position="998"/>
    </location>
</feature>
<gene>
    <name evidence="3" type="ORF">WJX84_007587</name>
</gene>
<comment type="caution">
    <text evidence="3">The sequence shown here is derived from an EMBL/GenBank/DDBJ whole genome shotgun (WGS) entry which is preliminary data.</text>
</comment>